<dbReference type="InterPro" id="IPR036396">
    <property type="entry name" value="Cyt_P450_sf"/>
</dbReference>
<comment type="similarity">
    <text evidence="1 6">Belongs to the cytochrome P450 family.</text>
</comment>
<dbReference type="InterPro" id="IPR002401">
    <property type="entry name" value="Cyt_P450_E_grp-I"/>
</dbReference>
<dbReference type="InterPro" id="IPR001128">
    <property type="entry name" value="Cyt_P450"/>
</dbReference>
<dbReference type="Proteomes" id="UP000050741">
    <property type="component" value="Unassembled WGS sequence"/>
</dbReference>
<organism evidence="7 8">
    <name type="scientific">Globodera pallida</name>
    <name type="common">Potato cyst nematode worm</name>
    <name type="synonym">Heterodera pallida</name>
    <dbReference type="NCBI Taxonomy" id="36090"/>
    <lineage>
        <taxon>Eukaryota</taxon>
        <taxon>Metazoa</taxon>
        <taxon>Ecdysozoa</taxon>
        <taxon>Nematoda</taxon>
        <taxon>Chromadorea</taxon>
        <taxon>Rhabditida</taxon>
        <taxon>Tylenchina</taxon>
        <taxon>Tylenchomorpha</taxon>
        <taxon>Tylenchoidea</taxon>
        <taxon>Heteroderidae</taxon>
        <taxon>Heteroderinae</taxon>
        <taxon>Globodera</taxon>
    </lineage>
</organism>
<dbReference type="GO" id="GO:0006805">
    <property type="term" value="P:xenobiotic metabolic process"/>
    <property type="evidence" value="ECO:0007669"/>
    <property type="project" value="TreeGrafter"/>
</dbReference>
<dbReference type="Gene3D" id="1.10.630.10">
    <property type="entry name" value="Cytochrome P450"/>
    <property type="match status" value="1"/>
</dbReference>
<keyword evidence="7" id="KW-1185">Reference proteome</keyword>
<evidence type="ECO:0000256" key="2">
    <source>
        <dbReference type="ARBA" id="ARBA00022723"/>
    </source>
</evidence>
<dbReference type="PROSITE" id="PS00086">
    <property type="entry name" value="CYTOCHROME_P450"/>
    <property type="match status" value="1"/>
</dbReference>
<sequence length="464" mass="53325">MLLLLLLIVFCALFFYHLHWKRLHLPPGPIPLPLVGNIPQFSDQKKRYNKFEEWTKEFGPIYTIWLGEQPVVIFTDFEMMKQCFTKDEFAGRNFLNNHFRLFSGEVYGIIRTEGELWRQMRRFTLKALRDFGLEKGTTEAMVLEAISTLINEVEEEVQSGLKELSIDRKVDLMTGSLINKMLFGFSFYGERYKRKVKASPFAIPSPKKRIEARKSAVYNNGDGIFLDILDQFIDQIEQTAEQNDADNFMKTNYRLKYLSTLCYDLFLAGQETTSNTLNFLILFLMLDQTAQAKLHAELDTVAEGKSGQTAPGGTEFRMADRLNLPYTHAVVNESLRLSNLIPLNLHKILQEDTEIGGHKLKKGTAVANQIATIFPGHESFVPDRFLDENGKLKKVDELIPFGIGKRSCPGETLGRMELVLFTANFFYKFHIYPSDPLNPPKFEKRQTFAVKLPEYSCAVTIRQH</sequence>
<dbReference type="Pfam" id="PF00067">
    <property type="entry name" value="p450"/>
    <property type="match status" value="1"/>
</dbReference>
<protein>
    <submittedName>
        <fullName evidence="8">Cytochrome P450</fullName>
    </submittedName>
</protein>
<feature type="binding site" description="axial binding residue" evidence="5">
    <location>
        <position position="408"/>
    </location>
    <ligand>
        <name>heme</name>
        <dbReference type="ChEBI" id="CHEBI:30413"/>
    </ligand>
    <ligandPart>
        <name>Fe</name>
        <dbReference type="ChEBI" id="CHEBI:18248"/>
    </ligandPart>
</feature>
<dbReference type="PRINTS" id="PR00385">
    <property type="entry name" value="P450"/>
</dbReference>
<name>A0A183C0X0_GLOPA</name>
<evidence type="ECO:0000256" key="5">
    <source>
        <dbReference type="PIRSR" id="PIRSR602401-1"/>
    </source>
</evidence>
<dbReference type="PANTHER" id="PTHR24300">
    <property type="entry name" value="CYTOCHROME P450 508A4-RELATED"/>
    <property type="match status" value="1"/>
</dbReference>
<reference evidence="7" key="1">
    <citation type="submission" date="2014-05" db="EMBL/GenBank/DDBJ databases">
        <title>The genome and life-stage specific transcriptomes of Globodera pallida elucidate key aspects of plant parasitism by a cyst nematode.</title>
        <authorList>
            <person name="Cotton J.A."/>
            <person name="Lilley C.J."/>
            <person name="Jones L.M."/>
            <person name="Kikuchi T."/>
            <person name="Reid A.J."/>
            <person name="Thorpe P."/>
            <person name="Tsai I.J."/>
            <person name="Beasley H."/>
            <person name="Blok V."/>
            <person name="Cock P.J.A."/>
            <person name="Van den Akker S.E."/>
            <person name="Holroyd N."/>
            <person name="Hunt M."/>
            <person name="Mantelin S."/>
            <person name="Naghra H."/>
            <person name="Pain A."/>
            <person name="Palomares-Rius J.E."/>
            <person name="Zarowiecki M."/>
            <person name="Berriman M."/>
            <person name="Jones J.T."/>
            <person name="Urwin P.E."/>
        </authorList>
    </citation>
    <scope>NUCLEOTIDE SEQUENCE [LARGE SCALE GENOMIC DNA]</scope>
    <source>
        <strain evidence="7">Lindley</strain>
    </source>
</reference>
<dbReference type="InterPro" id="IPR017972">
    <property type="entry name" value="Cyt_P450_CS"/>
</dbReference>
<evidence type="ECO:0000313" key="8">
    <source>
        <dbReference type="WBParaSite" id="GPLIN_000651300"/>
    </source>
</evidence>
<dbReference type="WBParaSite" id="GPLIN_000651300">
    <property type="protein sequence ID" value="GPLIN_000651300"/>
    <property type="gene ID" value="GPLIN_000651300"/>
</dbReference>
<dbReference type="PRINTS" id="PR00463">
    <property type="entry name" value="EP450I"/>
</dbReference>
<dbReference type="GO" id="GO:0005737">
    <property type="term" value="C:cytoplasm"/>
    <property type="evidence" value="ECO:0007669"/>
    <property type="project" value="TreeGrafter"/>
</dbReference>
<dbReference type="InterPro" id="IPR050182">
    <property type="entry name" value="Cytochrome_P450_fam2"/>
</dbReference>
<evidence type="ECO:0000256" key="6">
    <source>
        <dbReference type="RuleBase" id="RU000461"/>
    </source>
</evidence>
<keyword evidence="4 6" id="KW-0503">Monooxygenase</keyword>
<reference evidence="8" key="2">
    <citation type="submission" date="2016-06" db="UniProtKB">
        <authorList>
            <consortium name="WormBaseParasite"/>
        </authorList>
    </citation>
    <scope>IDENTIFICATION</scope>
</reference>
<dbReference type="GO" id="GO:0016712">
    <property type="term" value="F:oxidoreductase activity, acting on paired donors, with incorporation or reduction of molecular oxygen, reduced flavin or flavoprotein as one donor, and incorporation of one atom of oxygen"/>
    <property type="evidence" value="ECO:0007669"/>
    <property type="project" value="TreeGrafter"/>
</dbReference>
<accession>A0A183C0X0</accession>
<keyword evidence="2 5" id="KW-0479">Metal-binding</keyword>
<dbReference type="SUPFAM" id="SSF48264">
    <property type="entry name" value="Cytochrome P450"/>
    <property type="match status" value="1"/>
</dbReference>
<comment type="cofactor">
    <cofactor evidence="5">
        <name>heme</name>
        <dbReference type="ChEBI" id="CHEBI:30413"/>
    </cofactor>
</comment>
<dbReference type="GO" id="GO:0006082">
    <property type="term" value="P:organic acid metabolic process"/>
    <property type="evidence" value="ECO:0007669"/>
    <property type="project" value="TreeGrafter"/>
</dbReference>
<evidence type="ECO:0000256" key="1">
    <source>
        <dbReference type="ARBA" id="ARBA00010617"/>
    </source>
</evidence>
<evidence type="ECO:0000313" key="7">
    <source>
        <dbReference type="Proteomes" id="UP000050741"/>
    </source>
</evidence>
<keyword evidence="3 5" id="KW-0408">Iron</keyword>
<dbReference type="GO" id="GO:0005506">
    <property type="term" value="F:iron ion binding"/>
    <property type="evidence" value="ECO:0007669"/>
    <property type="project" value="InterPro"/>
</dbReference>
<dbReference type="AlphaFoldDB" id="A0A183C0X0"/>
<dbReference type="GO" id="GO:0020037">
    <property type="term" value="F:heme binding"/>
    <property type="evidence" value="ECO:0007669"/>
    <property type="project" value="InterPro"/>
</dbReference>
<dbReference type="PANTHER" id="PTHR24300:SF375">
    <property type="entry name" value="CYTOCHROME P450 FAMILY"/>
    <property type="match status" value="1"/>
</dbReference>
<keyword evidence="6" id="KW-0560">Oxidoreductase</keyword>
<evidence type="ECO:0000256" key="4">
    <source>
        <dbReference type="ARBA" id="ARBA00023033"/>
    </source>
</evidence>
<proteinExistence type="inferred from homology"/>
<evidence type="ECO:0000256" key="3">
    <source>
        <dbReference type="ARBA" id="ARBA00023004"/>
    </source>
</evidence>
<keyword evidence="5 6" id="KW-0349">Heme</keyword>